<keyword evidence="1" id="KW-0863">Zinc-finger</keyword>
<feature type="compositionally biased region" description="Low complexity" evidence="2">
    <location>
        <begin position="321"/>
        <end position="333"/>
    </location>
</feature>
<dbReference type="EMBL" id="LK052903">
    <property type="protein sequence ID" value="CDR45477.1"/>
    <property type="molecule type" value="Genomic_DNA"/>
</dbReference>
<evidence type="ECO:0000256" key="1">
    <source>
        <dbReference type="PROSITE-ProRule" id="PRU00094"/>
    </source>
</evidence>
<feature type="region of interest" description="Disordered" evidence="2">
    <location>
        <begin position="317"/>
        <end position="359"/>
    </location>
</feature>
<dbReference type="GO" id="GO:0043565">
    <property type="term" value="F:sequence-specific DNA binding"/>
    <property type="evidence" value="ECO:0007669"/>
    <property type="project" value="InterPro"/>
</dbReference>
<dbReference type="GO" id="GO:0006355">
    <property type="term" value="P:regulation of DNA-templated transcription"/>
    <property type="evidence" value="ECO:0007669"/>
    <property type="project" value="InterPro"/>
</dbReference>
<feature type="domain" description="GATA-type" evidence="3">
    <location>
        <begin position="397"/>
        <end position="433"/>
    </location>
</feature>
<dbReference type="OrthoDB" id="2162994at2759"/>
<organism evidence="4">
    <name type="scientific">Cyberlindnera fabianii</name>
    <name type="common">Yeast</name>
    <name type="synonym">Hansenula fabianii</name>
    <dbReference type="NCBI Taxonomy" id="36022"/>
    <lineage>
        <taxon>Eukaryota</taxon>
        <taxon>Fungi</taxon>
        <taxon>Dikarya</taxon>
        <taxon>Ascomycota</taxon>
        <taxon>Saccharomycotina</taxon>
        <taxon>Saccharomycetes</taxon>
        <taxon>Phaffomycetales</taxon>
        <taxon>Phaffomycetaceae</taxon>
        <taxon>Cyberlindnera</taxon>
    </lineage>
</organism>
<evidence type="ECO:0000313" key="4">
    <source>
        <dbReference type="EMBL" id="CDR45477.1"/>
    </source>
</evidence>
<reference evidence="4" key="1">
    <citation type="journal article" date="2014" name="Genome Announc.">
        <title>Genome sequence of the yeast Cyberlindnera fabianii (Hansenula fabianii).</title>
        <authorList>
            <person name="Freel K.C."/>
            <person name="Sarilar V."/>
            <person name="Neuveglise C."/>
            <person name="Devillers H."/>
            <person name="Friedrich A."/>
            <person name="Schacherer J."/>
        </authorList>
    </citation>
    <scope>NUCLEOTIDE SEQUENCE</scope>
    <source>
        <strain evidence="4">YJS4271</strain>
    </source>
</reference>
<keyword evidence="1" id="KW-0862">Zinc</keyword>
<dbReference type="VEuPathDB" id="FungiDB:BON22_1085"/>
<evidence type="ECO:0000256" key="2">
    <source>
        <dbReference type="SAM" id="MobiDB-lite"/>
    </source>
</evidence>
<feature type="compositionally biased region" description="Basic and acidic residues" evidence="2">
    <location>
        <begin position="263"/>
        <end position="273"/>
    </location>
</feature>
<feature type="compositionally biased region" description="Polar residues" evidence="2">
    <location>
        <begin position="342"/>
        <end position="356"/>
    </location>
</feature>
<dbReference type="Gene3D" id="3.30.50.10">
    <property type="entry name" value="Erythroid Transcription Factor GATA-1, subunit A"/>
    <property type="match status" value="1"/>
</dbReference>
<dbReference type="GO" id="GO:0008270">
    <property type="term" value="F:zinc ion binding"/>
    <property type="evidence" value="ECO:0007669"/>
    <property type="project" value="UniProtKB-KW"/>
</dbReference>
<dbReference type="InterPro" id="IPR000679">
    <property type="entry name" value="Znf_GATA"/>
</dbReference>
<feature type="region of interest" description="Disordered" evidence="2">
    <location>
        <begin position="39"/>
        <end position="94"/>
    </location>
</feature>
<sequence>MSIVSSHINMPASNLLHPLVHTDSSIQRKRYLEDLEVLDHNDSKRSRTAPPSPPLASAPVAGTFRGRSLSPTPPTSSLNKLPLSPPAGNTSVITPESPLTQLTELVPIEKATPIISVSTTSNTKLPPVSAIAQEAAKSETSRTPSQRSGLKLPSLEFLTKNDRYGGISNYSLGYPDTCINDDDWRFNLEAWIEKNFPEKFNNLKNMLRFDKPGFELLNDAIFLTELKEQLDNERRSHKPQFNSRISTKMVQKRENPYYQPRRVYSDHSDDDAHLSSPYATKTHSLQHQQPHYNSSHISSSPITSTSQLHTAVFPTSNYTYSSHQSPTSPTSTKSHTHHQSPNNKSIHPSSPTSRNWNGHHKLDQQPVVLSSNSFIHTQTHKGPNHTYTIHHHNAYKRVCISCGTDQSPCWRPSWSVTAGQLCNSCGLRYKKTGARCVEKSCCRIPAKGEWLAMESRGKVELTKENGEKCIAYKCLHCGGEVEVKDKTK</sequence>
<gene>
    <name evidence="4" type="ORF">CYFA0S_18e02212g</name>
</gene>
<protein>
    <submittedName>
        <fullName evidence="4">CYFA0S18e02212g1_1</fullName>
    </submittedName>
</protein>
<dbReference type="InterPro" id="IPR013088">
    <property type="entry name" value="Znf_NHR/GATA"/>
</dbReference>
<dbReference type="AlphaFoldDB" id="A0A061B683"/>
<dbReference type="Pfam" id="PF00320">
    <property type="entry name" value="GATA"/>
    <property type="match status" value="1"/>
</dbReference>
<dbReference type="SMART" id="SM00401">
    <property type="entry name" value="ZnF_GATA"/>
    <property type="match status" value="1"/>
</dbReference>
<name>A0A061B683_CYBFA</name>
<feature type="compositionally biased region" description="Polar residues" evidence="2">
    <location>
        <begin position="239"/>
        <end position="249"/>
    </location>
</feature>
<feature type="compositionally biased region" description="Low complexity" evidence="2">
    <location>
        <begin position="294"/>
        <end position="303"/>
    </location>
</feature>
<dbReference type="SUPFAM" id="SSF57716">
    <property type="entry name" value="Glucocorticoid receptor-like (DNA-binding domain)"/>
    <property type="match status" value="1"/>
</dbReference>
<dbReference type="CDD" id="cd00202">
    <property type="entry name" value="ZnF_GATA"/>
    <property type="match status" value="1"/>
</dbReference>
<accession>A0A061B683</accession>
<proteinExistence type="predicted"/>
<evidence type="ECO:0000259" key="3">
    <source>
        <dbReference type="PROSITE" id="PS50114"/>
    </source>
</evidence>
<dbReference type="PhylomeDB" id="A0A061B683"/>
<feature type="compositionally biased region" description="Polar residues" evidence="2">
    <location>
        <begin position="277"/>
        <end position="293"/>
    </location>
</feature>
<keyword evidence="1" id="KW-0479">Metal-binding</keyword>
<dbReference type="PROSITE" id="PS50114">
    <property type="entry name" value="GATA_ZN_FINGER_2"/>
    <property type="match status" value="1"/>
</dbReference>
<feature type="region of interest" description="Disordered" evidence="2">
    <location>
        <begin position="231"/>
        <end position="303"/>
    </location>
</feature>